<evidence type="ECO:0000256" key="8">
    <source>
        <dbReference type="ARBA" id="ARBA00023224"/>
    </source>
</evidence>
<evidence type="ECO:0000259" key="10">
    <source>
        <dbReference type="PROSITE" id="PS50262"/>
    </source>
</evidence>
<dbReference type="GO" id="GO:0004930">
    <property type="term" value="F:G protein-coupled receptor activity"/>
    <property type="evidence" value="ECO:0007669"/>
    <property type="project" value="UniProtKB-KW"/>
</dbReference>
<keyword evidence="7" id="KW-0675">Receptor</keyword>
<dbReference type="Gene3D" id="1.20.1070.10">
    <property type="entry name" value="Rhodopsin 7-helix transmembrane proteins"/>
    <property type="match status" value="1"/>
</dbReference>
<dbReference type="EMBL" id="PZQS01000010">
    <property type="protein sequence ID" value="PVD23597.1"/>
    <property type="molecule type" value="Genomic_DNA"/>
</dbReference>
<protein>
    <recommendedName>
        <fullName evidence="10">G-protein coupled receptors family 1 profile domain-containing protein</fullName>
    </recommendedName>
</protein>
<dbReference type="GO" id="GO:0005886">
    <property type="term" value="C:plasma membrane"/>
    <property type="evidence" value="ECO:0007669"/>
    <property type="project" value="UniProtKB-SubCell"/>
</dbReference>
<reference evidence="11 12" key="1">
    <citation type="submission" date="2018-04" db="EMBL/GenBank/DDBJ databases">
        <title>The genome of golden apple snail Pomacea canaliculata provides insight into stress tolerance and invasive adaptation.</title>
        <authorList>
            <person name="Liu C."/>
            <person name="Liu B."/>
            <person name="Ren Y."/>
            <person name="Zhang Y."/>
            <person name="Wang H."/>
            <person name="Li S."/>
            <person name="Jiang F."/>
            <person name="Yin L."/>
            <person name="Zhang G."/>
            <person name="Qian W."/>
            <person name="Fan W."/>
        </authorList>
    </citation>
    <scope>NUCLEOTIDE SEQUENCE [LARGE SCALE GENOMIC DNA]</scope>
    <source>
        <strain evidence="11">SZHN2017</strain>
        <tissue evidence="11">Muscle</tissue>
    </source>
</reference>
<name>A0A2T7NQZ7_POMCA</name>
<keyword evidence="4 9" id="KW-1133">Transmembrane helix</keyword>
<dbReference type="SUPFAM" id="SSF81321">
    <property type="entry name" value="Family A G protein-coupled receptor-like"/>
    <property type="match status" value="1"/>
</dbReference>
<evidence type="ECO:0000313" key="11">
    <source>
        <dbReference type="EMBL" id="PVD23597.1"/>
    </source>
</evidence>
<comment type="subcellular location">
    <subcellularLocation>
        <location evidence="1">Cell membrane</location>
        <topology evidence="1">Multi-pass membrane protein</topology>
    </subcellularLocation>
</comment>
<feature type="transmembrane region" description="Helical" evidence="9">
    <location>
        <begin position="27"/>
        <end position="47"/>
    </location>
</feature>
<evidence type="ECO:0000256" key="7">
    <source>
        <dbReference type="ARBA" id="ARBA00023170"/>
    </source>
</evidence>
<dbReference type="OrthoDB" id="5951059at2759"/>
<dbReference type="GO" id="GO:0007218">
    <property type="term" value="P:neuropeptide signaling pathway"/>
    <property type="evidence" value="ECO:0007669"/>
    <property type="project" value="TreeGrafter"/>
</dbReference>
<evidence type="ECO:0000256" key="6">
    <source>
        <dbReference type="ARBA" id="ARBA00023136"/>
    </source>
</evidence>
<proteinExistence type="predicted"/>
<dbReference type="GO" id="GO:0043005">
    <property type="term" value="C:neuron projection"/>
    <property type="evidence" value="ECO:0007669"/>
    <property type="project" value="TreeGrafter"/>
</dbReference>
<dbReference type="Proteomes" id="UP000245119">
    <property type="component" value="Linkage Group LG10"/>
</dbReference>
<evidence type="ECO:0000313" key="12">
    <source>
        <dbReference type="Proteomes" id="UP000245119"/>
    </source>
</evidence>
<evidence type="ECO:0000256" key="1">
    <source>
        <dbReference type="ARBA" id="ARBA00004651"/>
    </source>
</evidence>
<evidence type="ECO:0000256" key="5">
    <source>
        <dbReference type="ARBA" id="ARBA00023040"/>
    </source>
</evidence>
<dbReference type="AlphaFoldDB" id="A0A2T7NQZ7"/>
<accession>A0A2T7NQZ7</accession>
<comment type="caution">
    <text evidence="11">The sequence shown here is derived from an EMBL/GenBank/DDBJ whole genome shotgun (WGS) entry which is preliminary data.</text>
</comment>
<evidence type="ECO:0000256" key="3">
    <source>
        <dbReference type="ARBA" id="ARBA00022692"/>
    </source>
</evidence>
<dbReference type="PROSITE" id="PS50262">
    <property type="entry name" value="G_PROTEIN_RECEP_F1_2"/>
    <property type="match status" value="1"/>
</dbReference>
<keyword evidence="6 9" id="KW-0472">Membrane</keyword>
<evidence type="ECO:0000256" key="9">
    <source>
        <dbReference type="SAM" id="Phobius"/>
    </source>
</evidence>
<evidence type="ECO:0000256" key="2">
    <source>
        <dbReference type="ARBA" id="ARBA00022475"/>
    </source>
</evidence>
<dbReference type="InterPro" id="IPR017452">
    <property type="entry name" value="GPCR_Rhodpsn_7TM"/>
</dbReference>
<dbReference type="PANTHER" id="PTHR24229:SF40">
    <property type="entry name" value="ALLATOSTATIN C RECEPTOR 1-RELATED"/>
    <property type="match status" value="1"/>
</dbReference>
<keyword evidence="3 9" id="KW-0812">Transmembrane</keyword>
<dbReference type="GO" id="GO:0042923">
    <property type="term" value="F:neuropeptide binding"/>
    <property type="evidence" value="ECO:0007669"/>
    <property type="project" value="TreeGrafter"/>
</dbReference>
<sequence length="163" mass="19141">MCWGPYVILNFWSVNNETKPIPYSADLFTTLLAFANSCVNPVLFVLLNKDFRRRVRMLGRKLMPCLGHRQPSDATDNGLSAVHTRLEADDAMMRSQEREVARRAEPWNCVSVFIERERETVSVERERDCVWVDDDHKTYMNRHQCEKIVMICESDRGNWRSSR</sequence>
<feature type="domain" description="G-protein coupled receptors family 1 profile" evidence="10">
    <location>
        <begin position="1"/>
        <end position="44"/>
    </location>
</feature>
<keyword evidence="2" id="KW-1003">Cell membrane</keyword>
<keyword evidence="5" id="KW-0297">G-protein coupled receptor</keyword>
<organism evidence="11 12">
    <name type="scientific">Pomacea canaliculata</name>
    <name type="common">Golden apple snail</name>
    <dbReference type="NCBI Taxonomy" id="400727"/>
    <lineage>
        <taxon>Eukaryota</taxon>
        <taxon>Metazoa</taxon>
        <taxon>Spiralia</taxon>
        <taxon>Lophotrochozoa</taxon>
        <taxon>Mollusca</taxon>
        <taxon>Gastropoda</taxon>
        <taxon>Caenogastropoda</taxon>
        <taxon>Architaenioglossa</taxon>
        <taxon>Ampullarioidea</taxon>
        <taxon>Ampullariidae</taxon>
        <taxon>Pomacea</taxon>
    </lineage>
</organism>
<evidence type="ECO:0000256" key="4">
    <source>
        <dbReference type="ARBA" id="ARBA00022989"/>
    </source>
</evidence>
<dbReference type="PANTHER" id="PTHR24229">
    <property type="entry name" value="NEUROPEPTIDES RECEPTOR"/>
    <property type="match status" value="1"/>
</dbReference>
<keyword evidence="8" id="KW-0807">Transducer</keyword>
<gene>
    <name evidence="11" type="ORF">C0Q70_16869</name>
</gene>
<keyword evidence="12" id="KW-1185">Reference proteome</keyword>